<organism evidence="2 5">
    <name type="scientific">Vibrio ishigakensis</name>
    <dbReference type="NCBI Taxonomy" id="1481914"/>
    <lineage>
        <taxon>Bacteria</taxon>
        <taxon>Pseudomonadati</taxon>
        <taxon>Pseudomonadota</taxon>
        <taxon>Gammaproteobacteria</taxon>
        <taxon>Vibrionales</taxon>
        <taxon>Vibrionaceae</taxon>
        <taxon>Vibrio</taxon>
    </lineage>
</organism>
<dbReference type="InterPro" id="IPR010858">
    <property type="entry name" value="DUF1481"/>
</dbReference>
<dbReference type="GO" id="GO:0003755">
    <property type="term" value="F:peptidyl-prolyl cis-trans isomerase activity"/>
    <property type="evidence" value="ECO:0007669"/>
    <property type="project" value="UniProtKB-EC"/>
</dbReference>
<evidence type="ECO:0000256" key="1">
    <source>
        <dbReference type="SAM" id="SignalP"/>
    </source>
</evidence>
<dbReference type="PROSITE" id="PS51257">
    <property type="entry name" value="PROKAR_LIPOPROTEIN"/>
    <property type="match status" value="1"/>
</dbReference>
<feature type="signal peptide" evidence="1">
    <location>
        <begin position="1"/>
        <end position="20"/>
    </location>
</feature>
<sequence length="231" mass="26254">MKHVSSAFLAILVLAGCSSATTPLRQNAQVTEFVGGESDADKTSLYWVTERFETPESSTDDVKFSDNTWYQSHYLWDGDNLREMTRVGERRTKSGNKVPFQMTLRFSQNGEAVYQRMRINGKVMPMRSEQIGEVRTQADELVAKSKSQRDAGLELIQGYWEDGTFTTCGGREYTNIEFKQALPKFLIERLKEEDNFAAFIGEFDSSKVVVDQMLVLKHGGFDCIERPTLES</sequence>
<dbReference type="Pfam" id="PF07356">
    <property type="entry name" value="DUF1481"/>
    <property type="match status" value="1"/>
</dbReference>
<keyword evidence="1" id="KW-0732">Signal</keyword>
<dbReference type="Proteomes" id="UP000031671">
    <property type="component" value="Unassembled WGS sequence"/>
</dbReference>
<accession>A0A0B8NY32</accession>
<comment type="caution">
    <text evidence="2">The sequence shown here is derived from an EMBL/GenBank/DDBJ whole genome shotgun (WGS) entry which is preliminary data.</text>
</comment>
<name>A0A0B8NY32_9VIBR</name>
<evidence type="ECO:0000313" key="4">
    <source>
        <dbReference type="Proteomes" id="UP000031670"/>
    </source>
</evidence>
<gene>
    <name evidence="2" type="ORF">JCM19231_796</name>
    <name evidence="3" type="ORF">JCM19232_2071</name>
</gene>
<protein>
    <submittedName>
        <fullName evidence="2">Peptidyl-prolyl cis-trans isomerase</fullName>
        <ecNumber evidence="2">5.2.1.8</ecNumber>
    </submittedName>
</protein>
<dbReference type="Proteomes" id="UP000031670">
    <property type="component" value="Unassembled WGS sequence"/>
</dbReference>
<keyword evidence="5" id="KW-1185">Reference proteome</keyword>
<proteinExistence type="predicted"/>
<reference evidence="4 5" key="3">
    <citation type="submission" date="2015-01" db="EMBL/GenBank/DDBJ databases">
        <authorList>
            <consortium name="NBRP consortium"/>
            <person name="Sawabe T."/>
            <person name="Meirelles P."/>
            <person name="Feng G."/>
            <person name="Sayaka M."/>
            <person name="Hattori M."/>
            <person name="Ohkuma M."/>
        </authorList>
    </citation>
    <scope>NUCLEOTIDE SEQUENCE [LARGE SCALE GENOMIC DNA]</scope>
    <source>
        <strain evidence="5">JCM 19231</strain>
        <strain evidence="2">JCM19231</strain>
        <strain evidence="3 4">JCM19232</strain>
    </source>
</reference>
<dbReference type="RefSeq" id="WP_261834233.1">
    <property type="nucleotide sequence ID" value="NZ_AP024881.1"/>
</dbReference>
<evidence type="ECO:0000313" key="3">
    <source>
        <dbReference type="EMBL" id="GAM65196.1"/>
    </source>
</evidence>
<dbReference type="InterPro" id="IPR016872">
    <property type="entry name" value="UCP028160"/>
</dbReference>
<dbReference type="EMBL" id="BBSA01000017">
    <property type="protein sequence ID" value="GAM65196.1"/>
    <property type="molecule type" value="Genomic_DNA"/>
</dbReference>
<feature type="chain" id="PRO_5010413523" evidence="1">
    <location>
        <begin position="21"/>
        <end position="231"/>
    </location>
</feature>
<accession>A0A0B8PFU9</accession>
<evidence type="ECO:0000313" key="5">
    <source>
        <dbReference type="Proteomes" id="UP000031671"/>
    </source>
</evidence>
<dbReference type="EC" id="5.2.1.8" evidence="2"/>
<reference evidence="2 5" key="1">
    <citation type="submission" date="2015-01" db="EMBL/GenBank/DDBJ databases">
        <title>Vibrio sp. C1 JCM 19231 whole genome shotgun sequence.</title>
        <authorList>
            <person name="Sawabe T."/>
            <person name="Meirelles P."/>
            <person name="Feng G."/>
            <person name="Sayaka M."/>
            <person name="Hattori M."/>
            <person name="Ohkuma M."/>
        </authorList>
    </citation>
    <scope>NUCLEOTIDE SEQUENCE [LARGE SCALE GENOMIC DNA]</scope>
    <source>
        <strain evidence="5">JCM 19231</strain>
        <strain evidence="2">JCM19231</strain>
    </source>
</reference>
<dbReference type="EMBL" id="BBRZ01000110">
    <property type="protein sequence ID" value="GAM58886.1"/>
    <property type="molecule type" value="Genomic_DNA"/>
</dbReference>
<dbReference type="AlphaFoldDB" id="A0A0B8NY32"/>
<evidence type="ECO:0000313" key="2">
    <source>
        <dbReference type="EMBL" id="GAM58886.1"/>
    </source>
</evidence>
<dbReference type="PIRSF" id="PIRSF028160">
    <property type="entry name" value="UCP028160"/>
    <property type="match status" value="1"/>
</dbReference>
<reference evidence="3 4" key="2">
    <citation type="submission" date="2015-01" db="EMBL/GenBank/DDBJ databases">
        <title>Vibrio sp. C5 JCM 19232 whole genome shotgun sequence.</title>
        <authorList>
            <person name="Sawabe T."/>
            <person name="Meirelles P."/>
            <person name="Feng G."/>
            <person name="Sayaka M."/>
            <person name="Hattori M."/>
            <person name="Ohkuma M."/>
        </authorList>
    </citation>
    <scope>NUCLEOTIDE SEQUENCE [LARGE SCALE GENOMIC DNA]</scope>
    <source>
        <strain evidence="3 4">JCM19232</strain>
    </source>
</reference>
<keyword evidence="2" id="KW-0413">Isomerase</keyword>